<evidence type="ECO:0000313" key="3">
    <source>
        <dbReference type="Proteomes" id="UP000094801"/>
    </source>
</evidence>
<keyword evidence="3" id="KW-1185">Reference proteome</keyword>
<gene>
    <name evidence="2" type="ORF">CANARDRAFT_5885</name>
</gene>
<dbReference type="STRING" id="983967.A0A1E4T6F5"/>
<protein>
    <submittedName>
        <fullName evidence="2">Uncharacterized protein</fullName>
    </submittedName>
</protein>
<dbReference type="AlphaFoldDB" id="A0A1E4T6F5"/>
<accession>A0A1E4T6F5</accession>
<proteinExistence type="predicted"/>
<feature type="compositionally biased region" description="Basic and acidic residues" evidence="1">
    <location>
        <begin position="87"/>
        <end position="98"/>
    </location>
</feature>
<evidence type="ECO:0000313" key="2">
    <source>
        <dbReference type="EMBL" id="ODV87339.1"/>
    </source>
</evidence>
<dbReference type="Proteomes" id="UP000094801">
    <property type="component" value="Unassembled WGS sequence"/>
</dbReference>
<feature type="compositionally biased region" description="Acidic residues" evidence="1">
    <location>
        <begin position="390"/>
        <end position="410"/>
    </location>
</feature>
<feature type="region of interest" description="Disordered" evidence="1">
    <location>
        <begin position="86"/>
        <end position="112"/>
    </location>
</feature>
<dbReference type="OrthoDB" id="6275295at2759"/>
<dbReference type="EMBL" id="KV453848">
    <property type="protein sequence ID" value="ODV87339.1"/>
    <property type="molecule type" value="Genomic_DNA"/>
</dbReference>
<feature type="region of interest" description="Disordered" evidence="1">
    <location>
        <begin position="380"/>
        <end position="410"/>
    </location>
</feature>
<sequence>MSRVHPKYYRFGFERSPNKNESNSQLLDQLKKTNNSQSKPLRITNEVKSLKALHFDNFISISDILQSSESGLDGVIVNSARAATSNGKRDVSEVKESLGDESNPTPDDSNADGIMIDIDSDLTHYLTLNNFHRIDPLDPVKSSLVVGVENLPVSILSSDRIIEHLLSYIVNEQIDKCTLVSRDEKCVFAEPLNKNFTWSFINRDYLGEAIVFVEFKDILSLYLFKRILDGKSIPDETEDKFDVEPQTDIQTGKEVKVVTKKIITKALDVIEQKLEVTLPEDEELNQKLIYLKQYVLKSDKGQGKLASTTSYYEEYEVDPSELAEIPPELVDTVRQDIIDFRLHVFKLEKQKKEQQQLNEKKNSRMKLKRIYNDLQHTDKKRKTVAIANDSDSEDEHEDDEEANNEMNDEEQERIFQAKEKARISSAYYPRLQQVRKEDLTRAKNVANFEKSIKHDVYVSEFVPSQRRKFLDNFVNNITDSNNKIDANLDYYKKNSNYLAFREKVKLAEERSDDLDRQAQEQLEIEAASEKSKFMASFETKDKPLKISLKKRT</sequence>
<reference evidence="3" key="1">
    <citation type="submission" date="2016-04" db="EMBL/GenBank/DDBJ databases">
        <title>Comparative genomics of biotechnologically important yeasts.</title>
        <authorList>
            <consortium name="DOE Joint Genome Institute"/>
            <person name="Riley R."/>
            <person name="Haridas S."/>
            <person name="Wolfe K.H."/>
            <person name="Lopes M.R."/>
            <person name="Hittinger C.T."/>
            <person name="Goker M."/>
            <person name="Salamov A."/>
            <person name="Wisecaver J."/>
            <person name="Long T.M."/>
            <person name="Aerts A.L."/>
            <person name="Barry K."/>
            <person name="Choi C."/>
            <person name="Clum A."/>
            <person name="Coughlan A.Y."/>
            <person name="Deshpande S."/>
            <person name="Douglass A.P."/>
            <person name="Hanson S.J."/>
            <person name="Klenk H.-P."/>
            <person name="Labutti K."/>
            <person name="Lapidus A."/>
            <person name="Lindquist E."/>
            <person name="Lipzen A."/>
            <person name="Meier-Kolthoff J.P."/>
            <person name="Ohm R.A."/>
            <person name="Otillar R.P."/>
            <person name="Pangilinan J."/>
            <person name="Peng Y."/>
            <person name="Rokas A."/>
            <person name="Rosa C.A."/>
            <person name="Scheuner C."/>
            <person name="Sibirny A.A."/>
            <person name="Slot J.C."/>
            <person name="Stielow J.B."/>
            <person name="Sun H."/>
            <person name="Kurtzman C.P."/>
            <person name="Blackwell M."/>
            <person name="Grigoriev I.V."/>
            <person name="Jeffries T.W."/>
        </authorList>
    </citation>
    <scope>NUCLEOTIDE SEQUENCE [LARGE SCALE GENOMIC DNA]</scope>
    <source>
        <strain evidence="3">NRRL YB-2248</strain>
    </source>
</reference>
<name>A0A1E4T6F5_9ASCO</name>
<evidence type="ECO:0000256" key="1">
    <source>
        <dbReference type="SAM" id="MobiDB-lite"/>
    </source>
</evidence>
<organism evidence="2 3">
    <name type="scientific">[Candida] arabinofermentans NRRL YB-2248</name>
    <dbReference type="NCBI Taxonomy" id="983967"/>
    <lineage>
        <taxon>Eukaryota</taxon>
        <taxon>Fungi</taxon>
        <taxon>Dikarya</taxon>
        <taxon>Ascomycota</taxon>
        <taxon>Saccharomycotina</taxon>
        <taxon>Pichiomycetes</taxon>
        <taxon>Pichiales</taxon>
        <taxon>Pichiaceae</taxon>
        <taxon>Ogataea</taxon>
        <taxon>Ogataea/Candida clade</taxon>
    </lineage>
</organism>